<evidence type="ECO:0000313" key="12">
    <source>
        <dbReference type="EMBL" id="WBW72007.1"/>
    </source>
</evidence>
<keyword evidence="6 11" id="KW-0175">Coiled coil</keyword>
<name>A0AAE9W934_9SCHI</name>
<keyword evidence="5 10" id="KW-0995">Kinetochore</keyword>
<protein>
    <recommendedName>
        <fullName evidence="10">Kinetochore protein Spc24</fullName>
    </recommendedName>
</protein>
<evidence type="ECO:0000256" key="6">
    <source>
        <dbReference type="ARBA" id="ARBA00023054"/>
    </source>
</evidence>
<keyword evidence="13" id="KW-1185">Reference proteome</keyword>
<evidence type="ECO:0000256" key="11">
    <source>
        <dbReference type="SAM" id="Coils"/>
    </source>
</evidence>
<comment type="function">
    <text evidence="10">Acts as a component of the essential kinetochore-associated NDC80 complex, which is required for chromosome segregation and spindle checkpoint activity.</text>
</comment>
<gene>
    <name evidence="12" type="primary">spc24</name>
    <name evidence="12" type="ORF">SOMG_00709</name>
</gene>
<dbReference type="GO" id="GO:0005634">
    <property type="term" value="C:nucleus"/>
    <property type="evidence" value="ECO:0007669"/>
    <property type="project" value="UniProtKB-SubCell"/>
</dbReference>
<dbReference type="RefSeq" id="XP_056036250.1">
    <property type="nucleotide sequence ID" value="XM_056179503.1"/>
</dbReference>
<feature type="coiled-coil region" evidence="11">
    <location>
        <begin position="87"/>
        <end position="141"/>
    </location>
</feature>
<comment type="subunit">
    <text evidence="10">Component of the NDC80 complex.</text>
</comment>
<dbReference type="Pfam" id="PF08286">
    <property type="entry name" value="Spc24"/>
    <property type="match status" value="1"/>
</dbReference>
<evidence type="ECO:0000256" key="8">
    <source>
        <dbReference type="ARBA" id="ARBA00023306"/>
    </source>
</evidence>
<proteinExistence type="inferred from homology"/>
<dbReference type="AlphaFoldDB" id="A0AAE9W934"/>
<dbReference type="GO" id="GO:0031262">
    <property type="term" value="C:Ndc80 complex"/>
    <property type="evidence" value="ECO:0007669"/>
    <property type="project" value="TreeGrafter"/>
</dbReference>
<evidence type="ECO:0000256" key="10">
    <source>
        <dbReference type="RuleBase" id="RU368011"/>
    </source>
</evidence>
<evidence type="ECO:0000256" key="7">
    <source>
        <dbReference type="ARBA" id="ARBA00023242"/>
    </source>
</evidence>
<reference evidence="12 13" key="1">
    <citation type="journal article" date="2023" name="G3 (Bethesda)">
        <title>A high-quality reference genome for the fission yeast Schizosaccharomyces osmophilus.</title>
        <authorList>
            <person name="Jia G.S."/>
            <person name="Zhang W.C."/>
            <person name="Liang Y."/>
            <person name="Liu X.H."/>
            <person name="Rhind N."/>
            <person name="Pidoux A."/>
            <person name="Brysch-Herzberg M."/>
            <person name="Du L.L."/>
        </authorList>
    </citation>
    <scope>NUCLEOTIDE SEQUENCE [LARGE SCALE GENOMIC DNA]</scope>
    <source>
        <strain evidence="12 13">CBS 15793</strain>
    </source>
</reference>
<evidence type="ECO:0000313" key="13">
    <source>
        <dbReference type="Proteomes" id="UP001212411"/>
    </source>
</evidence>
<evidence type="ECO:0000256" key="9">
    <source>
        <dbReference type="ARBA" id="ARBA00023328"/>
    </source>
</evidence>
<keyword evidence="7 10" id="KW-0539">Nucleus</keyword>
<dbReference type="GO" id="GO:0007059">
    <property type="term" value="P:chromosome segregation"/>
    <property type="evidence" value="ECO:0007669"/>
    <property type="project" value="TreeGrafter"/>
</dbReference>
<dbReference type="InterPro" id="IPR038066">
    <property type="entry name" value="Spc24_Fungi_globular_sf"/>
</dbReference>
<dbReference type="GO" id="GO:0051301">
    <property type="term" value="P:cell division"/>
    <property type="evidence" value="ECO:0007669"/>
    <property type="project" value="UniProtKB-UniRule"/>
</dbReference>
<evidence type="ECO:0000256" key="1">
    <source>
        <dbReference type="ARBA" id="ARBA00007804"/>
    </source>
</evidence>
<keyword evidence="2 10" id="KW-0158">Chromosome</keyword>
<comment type="subcellular location">
    <subcellularLocation>
        <location evidence="10">Nucleus</location>
    </subcellularLocation>
    <subcellularLocation>
        <location evidence="10">Chromosome</location>
        <location evidence="10">Centromere</location>
        <location evidence="10">Kinetochore</location>
    </subcellularLocation>
</comment>
<comment type="similarity">
    <text evidence="1 10">Belongs to the SPC24 family.</text>
</comment>
<dbReference type="InterPro" id="IPR013252">
    <property type="entry name" value="Ndc80_Spc24"/>
</dbReference>
<dbReference type="EMBL" id="CP115611">
    <property type="protein sequence ID" value="WBW72007.1"/>
    <property type="molecule type" value="Genomic_DNA"/>
</dbReference>
<evidence type="ECO:0000256" key="3">
    <source>
        <dbReference type="ARBA" id="ARBA00022618"/>
    </source>
</evidence>
<organism evidence="12 13">
    <name type="scientific">Schizosaccharomyces osmophilus</name>
    <dbReference type="NCBI Taxonomy" id="2545709"/>
    <lineage>
        <taxon>Eukaryota</taxon>
        <taxon>Fungi</taxon>
        <taxon>Dikarya</taxon>
        <taxon>Ascomycota</taxon>
        <taxon>Taphrinomycotina</taxon>
        <taxon>Schizosaccharomycetes</taxon>
        <taxon>Schizosaccharomycetales</taxon>
        <taxon>Schizosaccharomycetaceae</taxon>
        <taxon>Schizosaccharomyces</taxon>
    </lineage>
</organism>
<dbReference type="Gene3D" id="3.30.160.430">
    <property type="match status" value="1"/>
</dbReference>
<evidence type="ECO:0000256" key="5">
    <source>
        <dbReference type="ARBA" id="ARBA00022838"/>
    </source>
</evidence>
<dbReference type="Proteomes" id="UP001212411">
    <property type="component" value="Chromosome 1"/>
</dbReference>
<dbReference type="GeneID" id="80874192"/>
<dbReference type="PANTHER" id="PTHR22142:SF2">
    <property type="entry name" value="KINETOCHORE PROTEIN SPC24"/>
    <property type="match status" value="1"/>
</dbReference>
<sequence>MSDNPVDLIRSTLDGFEIAPDLKTLSKIQDLGVHIERTRQEEIDDSRNILKALSRKLEISSQVTEALKQATESPENAEELLQKDREKFQLAKQLNDTETEIMNLESQLQKMKEQILQLQKEEEAEEDVHHYEDDAALLRLRFYHSLGFDLQNFDDKEQRKVIVYTKKDLRTVHISNKYTPFFYSNYLWDLMNDDEENN</sequence>
<keyword evidence="9 10" id="KW-0137">Centromere</keyword>
<keyword evidence="8 10" id="KW-0131">Cell cycle</keyword>
<dbReference type="CDD" id="cd11565">
    <property type="entry name" value="RWD_Spc24"/>
    <property type="match status" value="1"/>
</dbReference>
<dbReference type="KEGG" id="som:SOMG_00709"/>
<keyword evidence="3 10" id="KW-0132">Cell division</keyword>
<evidence type="ECO:0000256" key="4">
    <source>
        <dbReference type="ARBA" id="ARBA00022776"/>
    </source>
</evidence>
<accession>A0AAE9W934</accession>
<dbReference type="SUPFAM" id="SSF143026">
    <property type="entry name" value="Kinetochore globular domain"/>
    <property type="match status" value="1"/>
</dbReference>
<dbReference type="GO" id="GO:0008017">
    <property type="term" value="F:microtubule binding"/>
    <property type="evidence" value="ECO:0007669"/>
    <property type="project" value="TreeGrafter"/>
</dbReference>
<keyword evidence="4 10" id="KW-0498">Mitosis</keyword>
<dbReference type="PANTHER" id="PTHR22142">
    <property type="match status" value="1"/>
</dbReference>
<evidence type="ECO:0000256" key="2">
    <source>
        <dbReference type="ARBA" id="ARBA00022454"/>
    </source>
</evidence>